<comment type="caution">
    <text evidence="4">The sequence shown here is derived from an EMBL/GenBank/DDBJ whole genome shotgun (WGS) entry which is preliminary data.</text>
</comment>
<dbReference type="InterPro" id="IPR004821">
    <property type="entry name" value="Cyt_trans-like"/>
</dbReference>
<reference evidence="4" key="1">
    <citation type="journal article" date="2023" name="Insect Mol. Biol.">
        <title>Genome sequencing provides insights into the evolution of gene families encoding plant cell wall-degrading enzymes in longhorned beetles.</title>
        <authorList>
            <person name="Shin N.R."/>
            <person name="Okamura Y."/>
            <person name="Kirsch R."/>
            <person name="Pauchet Y."/>
        </authorList>
    </citation>
    <scope>NUCLEOTIDE SEQUENCE</scope>
    <source>
        <strain evidence="4">MMC_N1</strain>
    </source>
</reference>
<keyword evidence="1" id="KW-0547">Nucleotide-binding</keyword>
<evidence type="ECO:0000256" key="1">
    <source>
        <dbReference type="ARBA" id="ARBA00022741"/>
    </source>
</evidence>
<dbReference type="PANTHER" id="PTHR10695">
    <property type="entry name" value="DEPHOSPHO-COA KINASE-RELATED"/>
    <property type="match status" value="1"/>
</dbReference>
<evidence type="ECO:0000256" key="2">
    <source>
        <dbReference type="ARBA" id="ARBA00022840"/>
    </source>
</evidence>
<protein>
    <recommendedName>
        <fullName evidence="3">Cytidyltransferase-like domain-containing protein</fullName>
    </recommendedName>
</protein>
<dbReference type="InterPro" id="IPR027417">
    <property type="entry name" value="P-loop_NTPase"/>
</dbReference>
<dbReference type="Pfam" id="PF01467">
    <property type="entry name" value="CTP_transf_like"/>
    <property type="match status" value="1"/>
</dbReference>
<dbReference type="PANTHER" id="PTHR10695:SF46">
    <property type="entry name" value="BIFUNCTIONAL COENZYME A SYNTHASE-RELATED"/>
    <property type="match status" value="1"/>
</dbReference>
<evidence type="ECO:0000313" key="4">
    <source>
        <dbReference type="EMBL" id="KAJ8971839.1"/>
    </source>
</evidence>
<evidence type="ECO:0000259" key="3">
    <source>
        <dbReference type="Pfam" id="PF01467"/>
    </source>
</evidence>
<keyword evidence="2" id="KW-0067">ATP-binding</keyword>
<organism evidence="4 5">
    <name type="scientific">Molorchus minor</name>
    <dbReference type="NCBI Taxonomy" id="1323400"/>
    <lineage>
        <taxon>Eukaryota</taxon>
        <taxon>Metazoa</taxon>
        <taxon>Ecdysozoa</taxon>
        <taxon>Arthropoda</taxon>
        <taxon>Hexapoda</taxon>
        <taxon>Insecta</taxon>
        <taxon>Pterygota</taxon>
        <taxon>Neoptera</taxon>
        <taxon>Endopterygota</taxon>
        <taxon>Coleoptera</taxon>
        <taxon>Polyphaga</taxon>
        <taxon>Cucujiformia</taxon>
        <taxon>Chrysomeloidea</taxon>
        <taxon>Cerambycidae</taxon>
        <taxon>Lamiinae</taxon>
        <taxon>Monochamini</taxon>
        <taxon>Molorchus</taxon>
    </lineage>
</organism>
<dbReference type="Gene3D" id="3.40.50.300">
    <property type="entry name" value="P-loop containing nucleotide triphosphate hydrolases"/>
    <property type="match status" value="1"/>
</dbReference>
<dbReference type="CDD" id="cd02164">
    <property type="entry name" value="PPAT_CoAS"/>
    <property type="match status" value="1"/>
</dbReference>
<dbReference type="NCBIfam" id="NF001985">
    <property type="entry name" value="PRK00777.1"/>
    <property type="match status" value="1"/>
</dbReference>
<dbReference type="PROSITE" id="PS51219">
    <property type="entry name" value="DPCK"/>
    <property type="match status" value="1"/>
</dbReference>
<dbReference type="SUPFAM" id="SSF52374">
    <property type="entry name" value="Nucleotidylyl transferase"/>
    <property type="match status" value="1"/>
</dbReference>
<feature type="domain" description="Cytidyltransferase-like" evidence="3">
    <location>
        <begin position="167"/>
        <end position="306"/>
    </location>
</feature>
<dbReference type="InterPro" id="IPR001977">
    <property type="entry name" value="Depp_CoAkinase"/>
</dbReference>
<dbReference type="EMBL" id="JAPWTJ010001427">
    <property type="protein sequence ID" value="KAJ8971839.1"/>
    <property type="molecule type" value="Genomic_DNA"/>
</dbReference>
<dbReference type="Gene3D" id="3.40.50.620">
    <property type="entry name" value="HUPs"/>
    <property type="match status" value="1"/>
</dbReference>
<dbReference type="NCBIfam" id="TIGR00152">
    <property type="entry name" value="dephospho-CoA kinase"/>
    <property type="match status" value="1"/>
</dbReference>
<keyword evidence="5" id="KW-1185">Reference proteome</keyword>
<accession>A0ABQ9J2T6</accession>
<gene>
    <name evidence="4" type="ORF">NQ317_001552</name>
</gene>
<dbReference type="Proteomes" id="UP001162164">
    <property type="component" value="Unassembled WGS sequence"/>
</dbReference>
<dbReference type="HAMAP" id="MF_00376">
    <property type="entry name" value="Dephospho_CoA_kinase"/>
    <property type="match status" value="1"/>
</dbReference>
<dbReference type="Pfam" id="PF01121">
    <property type="entry name" value="CoaE"/>
    <property type="match status" value="1"/>
</dbReference>
<sequence>MDITTMIGKTGLLIVSNPKQIAQALPHLRERVKIHFTYNFYRLWVNLLAVLIQRLLILGQHSARLYITFILRRNIHLPISPAAKHCYNLDVRVLLSGIKYDVPKIKTQKPIDLVIFYKNHSENDVNNFIQTRIHNITKDYKILHLDLTNPEITNKDCKNDSVCKHTVLGGTFDRLHLAHKLLLSEAVLRATEKVTVGVTTENMLHSKFLWELIEDMEVRVNNVFDFLKDICPELEYVITPISDPFGPAIVDPTMEVIIVSQETVRGGEKINEIRQTKNLTPLQIVPVDLLDEPNPSPIEESKISSSTTRLRLLGTVLKPIIPNDNIPKKTIYYWTDSHKWALKKVICGIASGKSGVAKWLEELGADIIYCDLIGHNVYKPGKPCYKAIVDHFGDSVIAANGEIDRKTLGGIVFSNPDQLNKLNSLVWPAIQQEVTEIVKKSNKQVIVIEAAILLTAGWEKNCHEIWTTLVPREEAIKRLITRNGLSEDQANSRLNSQQPNKYYIEHSNVVFCTLWDPIYTKEQVAKAWGLLQERLGQF</sequence>
<evidence type="ECO:0000313" key="5">
    <source>
        <dbReference type="Proteomes" id="UP001162164"/>
    </source>
</evidence>
<dbReference type="SUPFAM" id="SSF52540">
    <property type="entry name" value="P-loop containing nucleoside triphosphate hydrolases"/>
    <property type="match status" value="1"/>
</dbReference>
<name>A0ABQ9J2T6_9CUCU</name>
<dbReference type="CDD" id="cd02022">
    <property type="entry name" value="DPCK"/>
    <property type="match status" value="1"/>
</dbReference>
<dbReference type="InterPro" id="IPR014729">
    <property type="entry name" value="Rossmann-like_a/b/a_fold"/>
</dbReference>
<proteinExistence type="inferred from homology"/>